<comment type="caution">
    <text evidence="9">The sequence shown here is derived from an EMBL/GenBank/DDBJ whole genome shotgun (WGS) entry which is preliminary data.</text>
</comment>
<name>A0A329MS28_9BACL</name>
<dbReference type="OrthoDB" id="5421057at2"/>
<keyword evidence="4 5" id="KW-0963">Cytoplasm</keyword>
<dbReference type="Proteomes" id="UP000250369">
    <property type="component" value="Unassembled WGS sequence"/>
</dbReference>
<feature type="domain" description="RecX third three-helical" evidence="7">
    <location>
        <begin position="160"/>
        <end position="206"/>
    </location>
</feature>
<dbReference type="PANTHER" id="PTHR33602:SF1">
    <property type="entry name" value="REGULATORY PROTEIN RECX FAMILY PROTEIN"/>
    <property type="match status" value="1"/>
</dbReference>
<evidence type="ECO:0000256" key="4">
    <source>
        <dbReference type="ARBA" id="ARBA00022490"/>
    </source>
</evidence>
<evidence type="ECO:0000313" key="9">
    <source>
        <dbReference type="EMBL" id="RAV22781.1"/>
    </source>
</evidence>
<dbReference type="InterPro" id="IPR036388">
    <property type="entry name" value="WH-like_DNA-bd_sf"/>
</dbReference>
<dbReference type="InterPro" id="IPR053926">
    <property type="entry name" value="RecX_HTH_1st"/>
</dbReference>
<dbReference type="GO" id="GO:0005737">
    <property type="term" value="C:cytoplasm"/>
    <property type="evidence" value="ECO:0007669"/>
    <property type="project" value="UniProtKB-SubCell"/>
</dbReference>
<evidence type="ECO:0000313" key="10">
    <source>
        <dbReference type="Proteomes" id="UP000250369"/>
    </source>
</evidence>
<dbReference type="InterPro" id="IPR053925">
    <property type="entry name" value="RecX_HTH_3rd"/>
</dbReference>
<dbReference type="InterPro" id="IPR053924">
    <property type="entry name" value="RecX_HTH_2nd"/>
</dbReference>
<evidence type="ECO:0000259" key="7">
    <source>
        <dbReference type="Pfam" id="PF21981"/>
    </source>
</evidence>
<sequence length="219" mass="25715">MEQGTESVITSVEQQKRNKRRYNIYVNESFAFSVHEDVLVKYRLFKGESIDNERLQEVIHAEERQEVYAHAIRYIGRSPRSVKEVRQKLKQKGYEQSLVDLTIERLKNEKYIDDGMFAMQWTEHRIMYQSKGRNWVKQELQQKGVASENIQEAIAALDEETELAYACKLAAKKLPSLKGEPYERKRKLAAFLLRRGYTSSTVSQAVKEVTNESLEEWEM</sequence>
<comment type="subcellular location">
    <subcellularLocation>
        <location evidence="1 5">Cytoplasm</location>
    </subcellularLocation>
</comment>
<dbReference type="GO" id="GO:0006282">
    <property type="term" value="P:regulation of DNA repair"/>
    <property type="evidence" value="ECO:0007669"/>
    <property type="project" value="UniProtKB-UniRule"/>
</dbReference>
<feature type="domain" description="RecX first three-helical" evidence="8">
    <location>
        <begin position="68"/>
        <end position="106"/>
    </location>
</feature>
<accession>A0A329MS28</accession>
<feature type="domain" description="RecX second three-helical" evidence="6">
    <location>
        <begin position="113"/>
        <end position="154"/>
    </location>
</feature>
<evidence type="ECO:0000259" key="8">
    <source>
        <dbReference type="Pfam" id="PF21982"/>
    </source>
</evidence>
<evidence type="ECO:0000256" key="3">
    <source>
        <dbReference type="ARBA" id="ARBA00018111"/>
    </source>
</evidence>
<reference evidence="9 10" key="1">
    <citation type="journal article" date="2009" name="Int. J. Syst. Evol. Microbiol.">
        <title>Paenibacillus contaminans sp. nov., isolated from a contaminated laboratory plate.</title>
        <authorList>
            <person name="Chou J.H."/>
            <person name="Lee J.H."/>
            <person name="Lin M.C."/>
            <person name="Chang P.S."/>
            <person name="Arun A.B."/>
            <person name="Young C.C."/>
            <person name="Chen W.M."/>
        </authorList>
    </citation>
    <scope>NUCLEOTIDE SEQUENCE [LARGE SCALE GENOMIC DNA]</scope>
    <source>
        <strain evidence="9 10">CKOBP-6</strain>
    </source>
</reference>
<dbReference type="InterPro" id="IPR003783">
    <property type="entry name" value="Regulatory_RecX"/>
</dbReference>
<evidence type="ECO:0000256" key="5">
    <source>
        <dbReference type="HAMAP-Rule" id="MF_01114"/>
    </source>
</evidence>
<comment type="similarity">
    <text evidence="2 5">Belongs to the RecX family.</text>
</comment>
<dbReference type="HAMAP" id="MF_01114">
    <property type="entry name" value="RecX"/>
    <property type="match status" value="1"/>
</dbReference>
<dbReference type="Pfam" id="PF21981">
    <property type="entry name" value="RecX_HTH3"/>
    <property type="match status" value="1"/>
</dbReference>
<dbReference type="Gene3D" id="1.10.10.10">
    <property type="entry name" value="Winged helix-like DNA-binding domain superfamily/Winged helix DNA-binding domain"/>
    <property type="match status" value="3"/>
</dbReference>
<dbReference type="Pfam" id="PF21982">
    <property type="entry name" value="RecX_HTH1"/>
    <property type="match status" value="1"/>
</dbReference>
<evidence type="ECO:0000259" key="6">
    <source>
        <dbReference type="Pfam" id="PF02631"/>
    </source>
</evidence>
<keyword evidence="10" id="KW-1185">Reference proteome</keyword>
<evidence type="ECO:0000256" key="1">
    <source>
        <dbReference type="ARBA" id="ARBA00004496"/>
    </source>
</evidence>
<organism evidence="9 10">
    <name type="scientific">Paenibacillus contaminans</name>
    <dbReference type="NCBI Taxonomy" id="450362"/>
    <lineage>
        <taxon>Bacteria</taxon>
        <taxon>Bacillati</taxon>
        <taxon>Bacillota</taxon>
        <taxon>Bacilli</taxon>
        <taxon>Bacillales</taxon>
        <taxon>Paenibacillaceae</taxon>
        <taxon>Paenibacillus</taxon>
    </lineage>
</organism>
<evidence type="ECO:0000256" key="2">
    <source>
        <dbReference type="ARBA" id="ARBA00009695"/>
    </source>
</evidence>
<dbReference type="PANTHER" id="PTHR33602">
    <property type="entry name" value="REGULATORY PROTEIN RECX FAMILY PROTEIN"/>
    <property type="match status" value="1"/>
</dbReference>
<protein>
    <recommendedName>
        <fullName evidence="3 5">Regulatory protein RecX</fullName>
    </recommendedName>
</protein>
<dbReference type="Pfam" id="PF02631">
    <property type="entry name" value="RecX_HTH2"/>
    <property type="match status" value="1"/>
</dbReference>
<dbReference type="RefSeq" id="WP_113028891.1">
    <property type="nucleotide sequence ID" value="NZ_QMFB01000001.1"/>
</dbReference>
<dbReference type="AlphaFoldDB" id="A0A329MS28"/>
<dbReference type="EMBL" id="QMFB01000001">
    <property type="protein sequence ID" value="RAV22781.1"/>
    <property type="molecule type" value="Genomic_DNA"/>
</dbReference>
<gene>
    <name evidence="5" type="primary">recX</name>
    <name evidence="9" type="ORF">DQG23_00750</name>
</gene>
<comment type="function">
    <text evidence="5">Modulates RecA activity.</text>
</comment>
<proteinExistence type="inferred from homology"/>